<keyword evidence="1" id="KW-1133">Transmembrane helix</keyword>
<evidence type="ECO:0000256" key="1">
    <source>
        <dbReference type="SAM" id="Phobius"/>
    </source>
</evidence>
<proteinExistence type="predicted"/>
<dbReference type="EMBL" id="JAUEMJ010000011">
    <property type="protein sequence ID" value="MDN3243190.1"/>
    <property type="molecule type" value="Genomic_DNA"/>
</dbReference>
<sequence>MHDEVHALAREQQRTNELLTELIEQHQLAWERQRRLSEHAVRNGASLSTIALSVAMMGFVVGLLAVFVTLPASPMKLVGTVTAGVAIVLFLCLAARHFLAASRSRVEDDEAESADDSDPR</sequence>
<keyword evidence="1" id="KW-0812">Transmembrane</keyword>
<reference evidence="2" key="1">
    <citation type="submission" date="2023-06" db="EMBL/GenBank/DDBJ databases">
        <title>Gycomyces niveus sp.nov., a novel actinomycete isolated from soil in Shouguang.</title>
        <authorList>
            <person name="Yang X."/>
            <person name="Zhao J."/>
        </authorList>
    </citation>
    <scope>NUCLEOTIDE SEQUENCE</scope>
    <source>
        <strain evidence="2">NEAU C2</strain>
    </source>
</reference>
<evidence type="ECO:0008006" key="4">
    <source>
        <dbReference type="Google" id="ProtNLM"/>
    </source>
</evidence>
<evidence type="ECO:0000313" key="2">
    <source>
        <dbReference type="EMBL" id="MDN3243190.1"/>
    </source>
</evidence>
<feature type="transmembrane region" description="Helical" evidence="1">
    <location>
        <begin position="77"/>
        <end position="95"/>
    </location>
</feature>
<keyword evidence="1" id="KW-0472">Membrane</keyword>
<name>A0ABT7YX20_9ACTN</name>
<protein>
    <recommendedName>
        <fullName evidence="4">DUF3040 domain-containing protein</fullName>
    </recommendedName>
</protein>
<keyword evidence="3" id="KW-1185">Reference proteome</keyword>
<evidence type="ECO:0000313" key="3">
    <source>
        <dbReference type="Proteomes" id="UP001171902"/>
    </source>
</evidence>
<dbReference type="Proteomes" id="UP001171902">
    <property type="component" value="Unassembled WGS sequence"/>
</dbReference>
<feature type="transmembrane region" description="Helical" evidence="1">
    <location>
        <begin position="44"/>
        <end position="71"/>
    </location>
</feature>
<dbReference type="RefSeq" id="WP_289959749.1">
    <property type="nucleotide sequence ID" value="NZ_JAUEMJ010000011.1"/>
</dbReference>
<gene>
    <name evidence="2" type="ORF">QWI33_25940</name>
</gene>
<accession>A0ABT7YX20</accession>
<organism evidence="2 3">
    <name type="scientific">Glycomyces tritici</name>
    <dbReference type="NCBI Taxonomy" id="2665176"/>
    <lineage>
        <taxon>Bacteria</taxon>
        <taxon>Bacillati</taxon>
        <taxon>Actinomycetota</taxon>
        <taxon>Actinomycetes</taxon>
        <taxon>Glycomycetales</taxon>
        <taxon>Glycomycetaceae</taxon>
        <taxon>Glycomyces</taxon>
    </lineage>
</organism>
<comment type="caution">
    <text evidence="2">The sequence shown here is derived from an EMBL/GenBank/DDBJ whole genome shotgun (WGS) entry which is preliminary data.</text>
</comment>